<comment type="caution">
    <text evidence="2">The sequence shown here is derived from an EMBL/GenBank/DDBJ whole genome shotgun (WGS) entry which is preliminary data.</text>
</comment>
<feature type="transmembrane region" description="Helical" evidence="1">
    <location>
        <begin position="12"/>
        <end position="32"/>
    </location>
</feature>
<gene>
    <name evidence="2" type="ORF">C7460_105142</name>
</gene>
<keyword evidence="3" id="KW-1185">Reference proteome</keyword>
<dbReference type="Proteomes" id="UP000256779">
    <property type="component" value="Unassembled WGS sequence"/>
</dbReference>
<organism evidence="2 3">
    <name type="scientific">Marinoscillum furvescens DSM 4134</name>
    <dbReference type="NCBI Taxonomy" id="1122208"/>
    <lineage>
        <taxon>Bacteria</taxon>
        <taxon>Pseudomonadati</taxon>
        <taxon>Bacteroidota</taxon>
        <taxon>Cytophagia</taxon>
        <taxon>Cytophagales</taxon>
        <taxon>Reichenbachiellaceae</taxon>
        <taxon>Marinoscillum</taxon>
    </lineage>
</organism>
<dbReference type="EMBL" id="QREG01000005">
    <property type="protein sequence ID" value="REE00519.1"/>
    <property type="molecule type" value="Genomic_DNA"/>
</dbReference>
<proteinExistence type="predicted"/>
<keyword evidence="1" id="KW-0472">Membrane</keyword>
<dbReference type="AlphaFoldDB" id="A0A3D9L4S2"/>
<protein>
    <recommendedName>
        <fullName evidence="4">DUF748 domain-containing protein</fullName>
    </recommendedName>
</protein>
<evidence type="ECO:0000313" key="2">
    <source>
        <dbReference type="EMBL" id="REE00519.1"/>
    </source>
</evidence>
<name>A0A3D9L4S2_MARFU</name>
<reference evidence="2 3" key="1">
    <citation type="submission" date="2018-07" db="EMBL/GenBank/DDBJ databases">
        <title>Genomic Encyclopedia of Type Strains, Phase IV (KMG-IV): sequencing the most valuable type-strain genomes for metagenomic binning, comparative biology and taxonomic classification.</title>
        <authorList>
            <person name="Goeker M."/>
        </authorList>
    </citation>
    <scope>NUCLEOTIDE SEQUENCE [LARGE SCALE GENOMIC DNA]</scope>
    <source>
        <strain evidence="2 3">DSM 4134</strain>
    </source>
</reference>
<evidence type="ECO:0000313" key="3">
    <source>
        <dbReference type="Proteomes" id="UP000256779"/>
    </source>
</evidence>
<keyword evidence="1" id="KW-1133">Transmembrane helix</keyword>
<dbReference type="RefSeq" id="WP_115867517.1">
    <property type="nucleotide sequence ID" value="NZ_QREG01000005.1"/>
</dbReference>
<evidence type="ECO:0008006" key="4">
    <source>
        <dbReference type="Google" id="ProtNLM"/>
    </source>
</evidence>
<accession>A0A3D9L4S2</accession>
<keyword evidence="1" id="KW-0812">Transmembrane</keyword>
<dbReference type="OrthoDB" id="1412480at2"/>
<evidence type="ECO:0000256" key="1">
    <source>
        <dbReference type="SAM" id="Phobius"/>
    </source>
</evidence>
<sequence>MPPNKPIRNGLVITGIALLILGVTYIVTNYLAHQKFPKLFGDKVQVASLDLNLLKRSVRFRQPTLNLDTAQADTSVSIYSRAKEIYITGFSVWSLLFDHEVHVNNIVFDSLALEIKLPSERPTNQEREAINLFVKEVFTRIEVENFELKNAHIRAFHHGKASDFLRVSGLNIGARKIVVDTGTIDQLFPMAFEQSTITIDSTYLKLNENYTLTSGKLDVRDTALAIKSLHFKPIWSKEKFAEKHPYEKARIDFFVDSLHAQKLLWELHKNKRTELSSSKLHLHQPVLEVYKDKNPPQGPPHTKPLLSGLLHKIPLAFRCDTLTATDGFIAYEQYPVALPRSGRISFENLYVSAYHISNDTAYLQHQPTLTIDVLSQFMGVGKLTTQINLDMNSASQQFGVSGSLDEMPLSYVNQVLSPLVGVKAKGDLRSLDFDFKGDDYSSSGELFFQYENLNITVFDKERDEKWLQSILGNLVVRNENLPSESNYKTGNIYFIRYQNKDFFNYLWNSLRVGLMDIVVPFYTNPDKANPPEERKIKEDNH</sequence>